<dbReference type="InterPro" id="IPR002347">
    <property type="entry name" value="SDR_fam"/>
</dbReference>
<sequence length="248" mass="25636">MVSGKIIVVTGAARGLGFELARQLSLSNTVFALVRNLAAADKLKALAQSHSSLHVVQGDITDPQSIQQAVKSVGESAGGKIDVLINNAGVNVGEQMGLINADPADLTTQLTANIVGPVQTTLAFLPLLRAGASPSTPKTIAFIGSRQGSLSLATPSEDAGAFLATYSVAKAGLHMAARKLANELHAKEGGVFSVLVLHPGWVLTDMGGPGAQVTPEDSVKGLLATLDARASPAHTGKFFTYENQEHPW</sequence>
<evidence type="ECO:0000256" key="3">
    <source>
        <dbReference type="ARBA" id="ARBA00023002"/>
    </source>
</evidence>
<dbReference type="Proteomes" id="UP001176521">
    <property type="component" value="Unassembled WGS sequence"/>
</dbReference>
<dbReference type="EMBL" id="JAPDMQ010000179">
    <property type="protein sequence ID" value="KAK0531670.1"/>
    <property type="molecule type" value="Genomic_DNA"/>
</dbReference>
<comment type="caution">
    <text evidence="5">The sequence shown here is derived from an EMBL/GenBank/DDBJ whole genome shotgun (WGS) entry which is preliminary data.</text>
</comment>
<keyword evidence="6" id="KW-1185">Reference proteome</keyword>
<keyword evidence="3" id="KW-0560">Oxidoreductase</keyword>
<evidence type="ECO:0000256" key="1">
    <source>
        <dbReference type="ARBA" id="ARBA00006484"/>
    </source>
</evidence>
<evidence type="ECO:0000256" key="4">
    <source>
        <dbReference type="RuleBase" id="RU000363"/>
    </source>
</evidence>
<dbReference type="SUPFAM" id="SSF51735">
    <property type="entry name" value="NAD(P)-binding Rossmann-fold domains"/>
    <property type="match status" value="1"/>
</dbReference>
<dbReference type="GO" id="GO:0005737">
    <property type="term" value="C:cytoplasm"/>
    <property type="evidence" value="ECO:0007669"/>
    <property type="project" value="TreeGrafter"/>
</dbReference>
<dbReference type="CDD" id="cd05325">
    <property type="entry name" value="carb_red_sniffer_like_SDR_c"/>
    <property type="match status" value="1"/>
</dbReference>
<dbReference type="Gene3D" id="3.40.50.720">
    <property type="entry name" value="NAD(P)-binding Rossmann-like Domain"/>
    <property type="match status" value="1"/>
</dbReference>
<organism evidence="5 6">
    <name type="scientific">Tilletia horrida</name>
    <dbReference type="NCBI Taxonomy" id="155126"/>
    <lineage>
        <taxon>Eukaryota</taxon>
        <taxon>Fungi</taxon>
        <taxon>Dikarya</taxon>
        <taxon>Basidiomycota</taxon>
        <taxon>Ustilaginomycotina</taxon>
        <taxon>Exobasidiomycetes</taxon>
        <taxon>Tilletiales</taxon>
        <taxon>Tilletiaceae</taxon>
        <taxon>Tilletia</taxon>
    </lineage>
</organism>
<protein>
    <submittedName>
        <fullName evidence="5">Uncharacterized protein</fullName>
    </submittedName>
</protein>
<dbReference type="AlphaFoldDB" id="A0AAN6JKN5"/>
<keyword evidence="2" id="KW-0521">NADP</keyword>
<dbReference type="InterPro" id="IPR051468">
    <property type="entry name" value="Fungal_SecMetab_SDRs"/>
</dbReference>
<accession>A0AAN6JKN5</accession>
<evidence type="ECO:0000256" key="2">
    <source>
        <dbReference type="ARBA" id="ARBA00022857"/>
    </source>
</evidence>
<dbReference type="PANTHER" id="PTHR43544:SF7">
    <property type="entry name" value="NADB-LER2"/>
    <property type="match status" value="1"/>
</dbReference>
<gene>
    <name evidence="5" type="ORF">OC842_003536</name>
</gene>
<name>A0AAN6JKN5_9BASI</name>
<dbReference type="GO" id="GO:0016491">
    <property type="term" value="F:oxidoreductase activity"/>
    <property type="evidence" value="ECO:0007669"/>
    <property type="project" value="UniProtKB-KW"/>
</dbReference>
<dbReference type="PANTHER" id="PTHR43544">
    <property type="entry name" value="SHORT-CHAIN DEHYDROGENASE/REDUCTASE"/>
    <property type="match status" value="1"/>
</dbReference>
<dbReference type="Pfam" id="PF00106">
    <property type="entry name" value="adh_short"/>
    <property type="match status" value="1"/>
</dbReference>
<dbReference type="PRINTS" id="PR00081">
    <property type="entry name" value="GDHRDH"/>
</dbReference>
<comment type="similarity">
    <text evidence="1 4">Belongs to the short-chain dehydrogenases/reductases (SDR) family.</text>
</comment>
<dbReference type="InterPro" id="IPR036291">
    <property type="entry name" value="NAD(P)-bd_dom_sf"/>
</dbReference>
<dbReference type="PRINTS" id="PR00080">
    <property type="entry name" value="SDRFAMILY"/>
</dbReference>
<proteinExistence type="inferred from homology"/>
<evidence type="ECO:0000313" key="6">
    <source>
        <dbReference type="Proteomes" id="UP001176521"/>
    </source>
</evidence>
<evidence type="ECO:0000313" key="5">
    <source>
        <dbReference type="EMBL" id="KAK0531670.1"/>
    </source>
</evidence>
<reference evidence="5" key="1">
    <citation type="journal article" date="2023" name="PhytoFront">
        <title>Draft Genome Resources of Seven Strains of Tilletia horrida, Causal Agent of Kernel Smut of Rice.</title>
        <authorList>
            <person name="Khanal S."/>
            <person name="Antony Babu S."/>
            <person name="Zhou X.G."/>
        </authorList>
    </citation>
    <scope>NUCLEOTIDE SEQUENCE</scope>
    <source>
        <strain evidence="5">TX3</strain>
    </source>
</reference>